<evidence type="ECO:0000259" key="11">
    <source>
        <dbReference type="Pfam" id="PF00122"/>
    </source>
</evidence>
<dbReference type="InterPro" id="IPR044492">
    <property type="entry name" value="P_typ_ATPase_HD_dom"/>
</dbReference>
<feature type="transmembrane region" description="Helical" evidence="10">
    <location>
        <begin position="609"/>
        <end position="629"/>
    </location>
</feature>
<evidence type="ECO:0000313" key="12">
    <source>
        <dbReference type="EMBL" id="GGG97434.1"/>
    </source>
</evidence>
<evidence type="ECO:0000256" key="5">
    <source>
        <dbReference type="ARBA" id="ARBA00022967"/>
    </source>
</evidence>
<feature type="transmembrane region" description="Helical" evidence="10">
    <location>
        <begin position="279"/>
        <end position="300"/>
    </location>
</feature>
<dbReference type="GO" id="GO:0005524">
    <property type="term" value="F:ATP binding"/>
    <property type="evidence" value="ECO:0007669"/>
    <property type="project" value="UniProtKB-UniRule"/>
</dbReference>
<dbReference type="SFLD" id="SFLDG00002">
    <property type="entry name" value="C1.7:_P-type_atpase_like"/>
    <property type="match status" value="1"/>
</dbReference>
<comment type="similarity">
    <text evidence="2 10">Belongs to the cation transport ATPase (P-type) (TC 3.A.3) family. Type IB subfamily.</text>
</comment>
<dbReference type="InterPro" id="IPR023214">
    <property type="entry name" value="HAD_sf"/>
</dbReference>
<dbReference type="EC" id="7.2.2.12" evidence="8"/>
<dbReference type="Gene3D" id="3.40.50.1000">
    <property type="entry name" value="HAD superfamily/HAD-like"/>
    <property type="match status" value="1"/>
</dbReference>
<dbReference type="RefSeq" id="WP_188507474.1">
    <property type="nucleotide sequence ID" value="NZ_BMER01000004.1"/>
</dbReference>
<feature type="transmembrane region" description="Helical" evidence="10">
    <location>
        <begin position="75"/>
        <end position="94"/>
    </location>
</feature>
<evidence type="ECO:0000256" key="6">
    <source>
        <dbReference type="ARBA" id="ARBA00022989"/>
    </source>
</evidence>
<comment type="caution">
    <text evidence="12">The sequence shown here is derived from an EMBL/GenBank/DDBJ whole genome shotgun (WGS) entry which is preliminary data.</text>
</comment>
<dbReference type="GO" id="GO:0005886">
    <property type="term" value="C:plasma membrane"/>
    <property type="evidence" value="ECO:0007669"/>
    <property type="project" value="UniProtKB-SubCell"/>
</dbReference>
<keyword evidence="7 10" id="KW-0472">Membrane</keyword>
<feature type="transmembrane region" description="Helical" evidence="10">
    <location>
        <begin position="312"/>
        <end position="332"/>
    </location>
</feature>
<evidence type="ECO:0000256" key="10">
    <source>
        <dbReference type="RuleBase" id="RU362081"/>
    </source>
</evidence>
<dbReference type="PROSITE" id="PS00154">
    <property type="entry name" value="ATPASE_E1_E2"/>
    <property type="match status" value="1"/>
</dbReference>
<comment type="catalytic activity">
    <reaction evidence="9">
        <text>Zn(2+)(in) + ATP + H2O = Zn(2+)(out) + ADP + phosphate + H(+)</text>
        <dbReference type="Rhea" id="RHEA:20621"/>
        <dbReference type="ChEBI" id="CHEBI:15377"/>
        <dbReference type="ChEBI" id="CHEBI:15378"/>
        <dbReference type="ChEBI" id="CHEBI:29105"/>
        <dbReference type="ChEBI" id="CHEBI:30616"/>
        <dbReference type="ChEBI" id="CHEBI:43474"/>
        <dbReference type="ChEBI" id="CHEBI:456216"/>
        <dbReference type="EC" id="7.2.2.12"/>
    </reaction>
</comment>
<dbReference type="Gene3D" id="2.70.150.10">
    <property type="entry name" value="Calcium-transporting ATPase, cytoplasmic transduction domain A"/>
    <property type="match status" value="1"/>
</dbReference>
<feature type="transmembrane region" description="Helical" evidence="10">
    <location>
        <begin position="45"/>
        <end position="69"/>
    </location>
</feature>
<keyword evidence="6 10" id="KW-1133">Transmembrane helix</keyword>
<dbReference type="SUPFAM" id="SSF81653">
    <property type="entry name" value="Calcium ATPase, transduction domain A"/>
    <property type="match status" value="1"/>
</dbReference>
<evidence type="ECO:0000256" key="7">
    <source>
        <dbReference type="ARBA" id="ARBA00023136"/>
    </source>
</evidence>
<dbReference type="Gene3D" id="3.40.1110.10">
    <property type="entry name" value="Calcium-transporting ATPase, cytoplasmic domain N"/>
    <property type="match status" value="1"/>
</dbReference>
<dbReference type="InterPro" id="IPR027256">
    <property type="entry name" value="P-typ_ATPase_IB"/>
</dbReference>
<evidence type="ECO:0000256" key="3">
    <source>
        <dbReference type="ARBA" id="ARBA00022692"/>
    </source>
</evidence>
<keyword evidence="10" id="KW-0067">ATP-binding</keyword>
<evidence type="ECO:0000256" key="4">
    <source>
        <dbReference type="ARBA" id="ARBA00022723"/>
    </source>
</evidence>
<dbReference type="AlphaFoldDB" id="A0A917MDP7"/>
<reference evidence="12" key="1">
    <citation type="journal article" date="2014" name="Int. J. Syst. Evol. Microbiol.">
        <title>Complete genome sequence of Corynebacterium casei LMG S-19264T (=DSM 44701T), isolated from a smear-ripened cheese.</title>
        <authorList>
            <consortium name="US DOE Joint Genome Institute (JGI-PGF)"/>
            <person name="Walter F."/>
            <person name="Albersmeier A."/>
            <person name="Kalinowski J."/>
            <person name="Ruckert C."/>
        </authorList>
    </citation>
    <scope>NUCLEOTIDE SEQUENCE</scope>
    <source>
        <strain evidence="12">CGMCC 1.12195</strain>
    </source>
</reference>
<dbReference type="NCBIfam" id="TIGR01512">
    <property type="entry name" value="ATPase-IB2_Cd"/>
    <property type="match status" value="1"/>
</dbReference>
<gene>
    <name evidence="12" type="ORF">GCM10007415_36020</name>
</gene>
<evidence type="ECO:0000256" key="2">
    <source>
        <dbReference type="ARBA" id="ARBA00006024"/>
    </source>
</evidence>
<organism evidence="12 13">
    <name type="scientific">Parapedobacter pyrenivorans</name>
    <dbReference type="NCBI Taxonomy" id="1305674"/>
    <lineage>
        <taxon>Bacteria</taxon>
        <taxon>Pseudomonadati</taxon>
        <taxon>Bacteroidota</taxon>
        <taxon>Sphingobacteriia</taxon>
        <taxon>Sphingobacteriales</taxon>
        <taxon>Sphingobacteriaceae</taxon>
        <taxon>Parapedobacter</taxon>
    </lineage>
</organism>
<reference evidence="12" key="2">
    <citation type="submission" date="2020-09" db="EMBL/GenBank/DDBJ databases">
        <authorList>
            <person name="Sun Q."/>
            <person name="Zhou Y."/>
        </authorList>
    </citation>
    <scope>NUCLEOTIDE SEQUENCE</scope>
    <source>
        <strain evidence="12">CGMCC 1.12195</strain>
    </source>
</reference>
<dbReference type="GO" id="GO:0016887">
    <property type="term" value="F:ATP hydrolysis activity"/>
    <property type="evidence" value="ECO:0007669"/>
    <property type="project" value="InterPro"/>
</dbReference>
<dbReference type="PANTHER" id="PTHR48085">
    <property type="entry name" value="CADMIUM/ZINC-TRANSPORTING ATPASE HMA2-RELATED"/>
    <property type="match status" value="1"/>
</dbReference>
<dbReference type="InterPro" id="IPR018303">
    <property type="entry name" value="ATPase_P-typ_P_site"/>
</dbReference>
<dbReference type="InterPro" id="IPR036412">
    <property type="entry name" value="HAD-like_sf"/>
</dbReference>
<dbReference type="PRINTS" id="PR00120">
    <property type="entry name" value="HATPASE"/>
</dbReference>
<dbReference type="Pfam" id="PF00702">
    <property type="entry name" value="Hydrolase"/>
    <property type="match status" value="1"/>
</dbReference>
<dbReference type="PRINTS" id="PR00119">
    <property type="entry name" value="CATATPASE"/>
</dbReference>
<sequence length="661" mass="71054">MINHDSIRADTVGEHSHVAGCTTCSHSHDHGEDHNHGAGQSTFKLFLPAFVSLILLLLGLAIDNAWFPVQAFSDHWVRLVWYAAAYLPVGFPVIREMFQAFSNKEIFSEFTLMTIATLGAFFIGEYPEGVAVMLFYTVGENFQSMAVRRAKGNIKALLDQRPDEVTILDNGSPRIVKAEQATIGQIIQLKPGDKLALDGELLSESAFFNTAALTGESKPDTKMQGDTVLAGMINLNTVALVRITTAYTDSKLSRIISLVQDATAQKAPTELFIRRFAKIYTPIVVLLALLITLLPAFFVVDYVFNDWLYRALVFLVISCPCALVISIPLGYFGGIGAASRHGILFKGSNFLDTLANIRHVVMDKTGTLTQGVFKVQEVVISEGFNGAEVLRLANALESNSTHPVATAIHAHVGPVDESLQLEQVEEIAGHGLRAVVNGKSLLVGNFKLLDRFGIAYDVDANSITATVVALGYDGRFAGYLTIADQLKPDAAETVTQLEALGITPTMLSGDRSAVVRAVADTLGITDAYGDLLPEDKANKIKEMKASNITVAFVGDGVNDAPVIALSDVGIAMGGLGSDATIETADVVIQDDRPGKIPVAIRIGKSTRRIVWQNITLAFAVKAVVLILGAGGLANMWEAVFADVGVALLAIGNAIRIQRMKF</sequence>
<dbReference type="SFLD" id="SFLDF00027">
    <property type="entry name" value="p-type_atpase"/>
    <property type="match status" value="1"/>
</dbReference>
<name>A0A917MDP7_9SPHI</name>
<dbReference type="InterPro" id="IPR001757">
    <property type="entry name" value="P_typ_ATPase"/>
</dbReference>
<keyword evidence="10" id="KW-0547">Nucleotide-binding</keyword>
<dbReference type="GO" id="GO:0046872">
    <property type="term" value="F:metal ion binding"/>
    <property type="evidence" value="ECO:0007669"/>
    <property type="project" value="UniProtKB-KW"/>
</dbReference>
<dbReference type="NCBIfam" id="TIGR01494">
    <property type="entry name" value="ATPase_P-type"/>
    <property type="match status" value="1"/>
</dbReference>
<feature type="transmembrane region" description="Helical" evidence="10">
    <location>
        <begin position="635"/>
        <end position="654"/>
    </location>
</feature>
<dbReference type="PANTHER" id="PTHR48085:SF5">
    <property type="entry name" value="CADMIUM_ZINC-TRANSPORTING ATPASE HMA4-RELATED"/>
    <property type="match status" value="1"/>
</dbReference>
<dbReference type="SFLD" id="SFLDS00003">
    <property type="entry name" value="Haloacid_Dehalogenase"/>
    <property type="match status" value="1"/>
</dbReference>
<keyword evidence="10" id="KW-1003">Cell membrane</keyword>
<dbReference type="SUPFAM" id="SSF81665">
    <property type="entry name" value="Calcium ATPase, transmembrane domain M"/>
    <property type="match status" value="1"/>
</dbReference>
<dbReference type="InterPro" id="IPR008250">
    <property type="entry name" value="ATPase_P-typ_transduc_dom_A_sf"/>
</dbReference>
<keyword evidence="4 10" id="KW-0479">Metal-binding</keyword>
<dbReference type="InterPro" id="IPR059000">
    <property type="entry name" value="ATPase_P-type_domA"/>
</dbReference>
<protein>
    <recommendedName>
        <fullName evidence="8">P-type Zn(2+) transporter</fullName>
        <ecNumber evidence="8">7.2.2.12</ecNumber>
    </recommendedName>
</protein>
<accession>A0A917MDP7</accession>
<keyword evidence="13" id="KW-1185">Reference proteome</keyword>
<comment type="subcellular location">
    <subcellularLocation>
        <location evidence="10">Cell membrane</location>
    </subcellularLocation>
    <subcellularLocation>
        <location evidence="1">Membrane</location>
    </subcellularLocation>
</comment>
<dbReference type="EMBL" id="BMER01000004">
    <property type="protein sequence ID" value="GGG97434.1"/>
    <property type="molecule type" value="Genomic_DNA"/>
</dbReference>
<dbReference type="Proteomes" id="UP000660862">
    <property type="component" value="Unassembled WGS sequence"/>
</dbReference>
<dbReference type="InterPro" id="IPR051014">
    <property type="entry name" value="Cation_Transport_ATPase_IB"/>
</dbReference>
<dbReference type="GO" id="GO:0015086">
    <property type="term" value="F:cadmium ion transmembrane transporter activity"/>
    <property type="evidence" value="ECO:0007669"/>
    <property type="project" value="TreeGrafter"/>
</dbReference>
<feature type="domain" description="P-type ATPase A" evidence="11">
    <location>
        <begin position="161"/>
        <end position="260"/>
    </location>
</feature>
<dbReference type="InterPro" id="IPR023299">
    <property type="entry name" value="ATPase_P-typ_cyto_dom_N"/>
</dbReference>
<dbReference type="GO" id="GO:0016463">
    <property type="term" value="F:P-type zinc transporter activity"/>
    <property type="evidence" value="ECO:0007669"/>
    <property type="project" value="UniProtKB-EC"/>
</dbReference>
<evidence type="ECO:0000313" key="13">
    <source>
        <dbReference type="Proteomes" id="UP000660862"/>
    </source>
</evidence>
<evidence type="ECO:0000256" key="9">
    <source>
        <dbReference type="ARBA" id="ARBA00047308"/>
    </source>
</evidence>
<dbReference type="SUPFAM" id="SSF56784">
    <property type="entry name" value="HAD-like"/>
    <property type="match status" value="1"/>
</dbReference>
<evidence type="ECO:0000256" key="1">
    <source>
        <dbReference type="ARBA" id="ARBA00004370"/>
    </source>
</evidence>
<keyword evidence="3 10" id="KW-0812">Transmembrane</keyword>
<proteinExistence type="inferred from homology"/>
<dbReference type="InterPro" id="IPR023298">
    <property type="entry name" value="ATPase_P-typ_TM_dom_sf"/>
</dbReference>
<dbReference type="Pfam" id="PF00122">
    <property type="entry name" value="E1-E2_ATPase"/>
    <property type="match status" value="1"/>
</dbReference>
<dbReference type="NCBIfam" id="TIGR01525">
    <property type="entry name" value="ATPase-IB_hvy"/>
    <property type="match status" value="1"/>
</dbReference>
<keyword evidence="5" id="KW-1278">Translocase</keyword>
<evidence type="ECO:0000256" key="8">
    <source>
        <dbReference type="ARBA" id="ARBA00039097"/>
    </source>
</evidence>